<dbReference type="Proteomes" id="UP000230002">
    <property type="component" value="Unassembled WGS sequence"/>
</dbReference>
<dbReference type="AlphaFoldDB" id="A0A2G8SPP0"/>
<accession>A0A2G8SPP0</accession>
<evidence type="ECO:0000313" key="2">
    <source>
        <dbReference type="Proteomes" id="UP000230002"/>
    </source>
</evidence>
<protein>
    <submittedName>
        <fullName evidence="1">Uncharacterized protein</fullName>
    </submittedName>
</protein>
<organism evidence="1 2">
    <name type="scientific">Ganoderma sinense ZZ0214-1</name>
    <dbReference type="NCBI Taxonomy" id="1077348"/>
    <lineage>
        <taxon>Eukaryota</taxon>
        <taxon>Fungi</taxon>
        <taxon>Dikarya</taxon>
        <taxon>Basidiomycota</taxon>
        <taxon>Agaricomycotina</taxon>
        <taxon>Agaricomycetes</taxon>
        <taxon>Polyporales</taxon>
        <taxon>Polyporaceae</taxon>
        <taxon>Ganoderma</taxon>
    </lineage>
</organism>
<reference evidence="1 2" key="1">
    <citation type="journal article" date="2015" name="Sci. Rep.">
        <title>Chromosome-level genome map provides insights into diverse defense mechanisms in the medicinal fungus Ganoderma sinense.</title>
        <authorList>
            <person name="Zhu Y."/>
            <person name="Xu J."/>
            <person name="Sun C."/>
            <person name="Zhou S."/>
            <person name="Xu H."/>
            <person name="Nelson D.R."/>
            <person name="Qian J."/>
            <person name="Song J."/>
            <person name="Luo H."/>
            <person name="Xiang L."/>
            <person name="Li Y."/>
            <person name="Xu Z."/>
            <person name="Ji A."/>
            <person name="Wang L."/>
            <person name="Lu S."/>
            <person name="Hayward A."/>
            <person name="Sun W."/>
            <person name="Li X."/>
            <person name="Schwartz D.C."/>
            <person name="Wang Y."/>
            <person name="Chen S."/>
        </authorList>
    </citation>
    <scope>NUCLEOTIDE SEQUENCE [LARGE SCALE GENOMIC DNA]</scope>
    <source>
        <strain evidence="1 2">ZZ0214-1</strain>
    </source>
</reference>
<comment type="caution">
    <text evidence="1">The sequence shown here is derived from an EMBL/GenBank/DDBJ whole genome shotgun (WGS) entry which is preliminary data.</text>
</comment>
<evidence type="ECO:0000313" key="1">
    <source>
        <dbReference type="EMBL" id="PIL35693.1"/>
    </source>
</evidence>
<dbReference type="OrthoDB" id="2565179at2759"/>
<gene>
    <name evidence="1" type="ORF">GSI_02423</name>
</gene>
<proteinExistence type="predicted"/>
<name>A0A2G8SPP0_9APHY</name>
<dbReference type="STRING" id="1077348.A0A2G8SPP0"/>
<sequence length="696" mass="76546">MSPLTGVADTSVSSDRRLGIGGLVMSMKAAAFGSGHVNRRSVGDSRIVGWADAVSIRVFATNPVSDETVDLRWNCLVLLALALTPSTDVVGKSALGSRDPTQQAAVVEWQTVCVLAALENLLRSCKNSCAAPFDDDVLLGLVQVLRNLWRDWIAVHPSVAPPRSPLVTRLICASFLRIAGQLKDKSLVDTCREHTVAAGLWAMDFVEASTEDGLQEMAIEQLCASLACGIFFERALVDLVVCLSHVGTIRGAVDEAILRYARADPEYAQELVAWSSSRNIVPTPAVVATVGTALARHGIGDFLDRYLNNARLPPELRAKVLSAHLRMYVRYGRRFMDPREVADAMGRAFALMPQLEDQTRLCTTLQSALLAMIRHQSAKVLFELVKDAAAQHSSLFTSTFYTRLLRVLLQHRQYTLARRALAHAVQRCPDMASGWTSLVLFRFHRQGAHRLASRLASRTQIEENPSFVRIRALSHSLHSRRRREFSATSTLVSTVSSNHDPRAWLYAVNTLAGAGRLHAAKQLVSRVCARATLALRTSLCNAILHAYLLQPGSSNRQRLRSVVAAYGELADLCAFIPDHVTVNILMKAQLRLRGDVDAMGARGLFDALVARGYPIGQPRGNVPIHLPFGTSVSASPVPRIFVGDLEVPRIDAPLSFRRHVEPMYKMFVKAFYLRHDVAAARKIIGMLKVLEAQSHD</sequence>
<keyword evidence="2" id="KW-1185">Reference proteome</keyword>
<dbReference type="EMBL" id="AYKW01000003">
    <property type="protein sequence ID" value="PIL35693.1"/>
    <property type="molecule type" value="Genomic_DNA"/>
</dbReference>